<reference evidence="2" key="1">
    <citation type="submission" date="2022-12" db="EMBL/GenBank/DDBJ databases">
        <authorList>
            <person name="Mo P."/>
        </authorList>
    </citation>
    <scope>NUCLEOTIDE SEQUENCE [LARGE SCALE GENOMIC DNA]</scope>
    <source>
        <strain evidence="2">HUAS 3-15</strain>
    </source>
</reference>
<dbReference type="Proteomes" id="UP001212821">
    <property type="component" value="Chromosome"/>
</dbReference>
<dbReference type="RefSeq" id="WP_270150521.1">
    <property type="nucleotide sequence ID" value="NZ_CP115450.1"/>
</dbReference>
<accession>A0ABY7QEY5</accession>
<name>A0ABY7QEY5_9ACTN</name>
<evidence type="ECO:0000313" key="1">
    <source>
        <dbReference type="EMBL" id="WBP91270.1"/>
    </source>
</evidence>
<sequence length="44" mass="4415">MVVRRRVGVACGAGWRALPGGLAALVVPGWAAGDGPVFGGVVRR</sequence>
<gene>
    <name evidence="1" type="ORF">O1G21_38920</name>
</gene>
<proteinExistence type="predicted"/>
<protein>
    <submittedName>
        <fullName evidence="1">Uncharacterized protein</fullName>
    </submittedName>
</protein>
<evidence type="ECO:0000313" key="2">
    <source>
        <dbReference type="Proteomes" id="UP001212821"/>
    </source>
</evidence>
<keyword evidence="2" id="KW-1185">Reference proteome</keyword>
<organism evidence="1 2">
    <name type="scientific">Kitasatospora cathayae</name>
    <dbReference type="NCBI Taxonomy" id="3004092"/>
    <lineage>
        <taxon>Bacteria</taxon>
        <taxon>Bacillati</taxon>
        <taxon>Actinomycetota</taxon>
        <taxon>Actinomycetes</taxon>
        <taxon>Kitasatosporales</taxon>
        <taxon>Streptomycetaceae</taxon>
        <taxon>Kitasatospora</taxon>
    </lineage>
</organism>
<dbReference type="EMBL" id="CP115450">
    <property type="protein sequence ID" value="WBP91270.1"/>
    <property type="molecule type" value="Genomic_DNA"/>
</dbReference>